<keyword evidence="15 24" id="KW-0464">Manganese</keyword>
<evidence type="ECO:0000256" key="6">
    <source>
        <dbReference type="ARBA" id="ARBA00012216"/>
    </source>
</evidence>
<comment type="cofactor">
    <cofactor evidence="24">
        <name>Mg(2+)</name>
        <dbReference type="ChEBI" id="CHEBI:18420"/>
    </cofactor>
    <cofactor evidence="24">
        <name>Mn(2+)</name>
        <dbReference type="ChEBI" id="CHEBI:29035"/>
    </cofactor>
    <text evidence="24">Binds 2 magnesium or manganese ions per subunit.</text>
</comment>
<proteinExistence type="inferred from homology"/>
<evidence type="ECO:0000256" key="2">
    <source>
        <dbReference type="ARBA" id="ARBA00003921"/>
    </source>
</evidence>
<comment type="function">
    <text evidence="2 22">Cell wall formation.</text>
</comment>
<keyword evidence="13 22" id="KW-0133">Cell shape</keyword>
<dbReference type="FunFam" id="3.30.1490.20:FF:000007">
    <property type="entry name" value="D-alanine--D-alanine ligase"/>
    <property type="match status" value="1"/>
</dbReference>
<dbReference type="GO" id="GO:0009252">
    <property type="term" value="P:peptidoglycan biosynthetic process"/>
    <property type="evidence" value="ECO:0007669"/>
    <property type="project" value="UniProtKB-UniRule"/>
</dbReference>
<evidence type="ECO:0000256" key="14">
    <source>
        <dbReference type="ARBA" id="ARBA00022984"/>
    </source>
</evidence>
<evidence type="ECO:0000256" key="22">
    <source>
        <dbReference type="HAMAP-Rule" id="MF_00047"/>
    </source>
</evidence>
<evidence type="ECO:0000256" key="16">
    <source>
        <dbReference type="ARBA" id="ARBA00023316"/>
    </source>
</evidence>
<dbReference type="InterPro" id="IPR011095">
    <property type="entry name" value="Dala_Dala_lig_C"/>
</dbReference>
<evidence type="ECO:0000313" key="27">
    <source>
        <dbReference type="EMBL" id="MBD2869729.1"/>
    </source>
</evidence>
<accession>A0A927CKI5</accession>
<dbReference type="PROSITE" id="PS00844">
    <property type="entry name" value="DALA_DALA_LIGASE_2"/>
    <property type="match status" value="1"/>
</dbReference>
<comment type="cofactor">
    <cofactor evidence="1">
        <name>Mn(2+)</name>
        <dbReference type="ChEBI" id="CHEBI:29035"/>
    </cofactor>
</comment>
<dbReference type="HAMAP" id="MF_00047">
    <property type="entry name" value="Dala_Dala_lig"/>
    <property type="match status" value="1"/>
</dbReference>
<dbReference type="AlphaFoldDB" id="A0A927CKI5"/>
<evidence type="ECO:0000256" key="23">
    <source>
        <dbReference type="PIRSR" id="PIRSR039102-1"/>
    </source>
</evidence>
<evidence type="ECO:0000256" key="8">
    <source>
        <dbReference type="ARBA" id="ARBA00022598"/>
    </source>
</evidence>
<evidence type="ECO:0000259" key="26">
    <source>
        <dbReference type="PROSITE" id="PS50975"/>
    </source>
</evidence>
<dbReference type="NCBIfam" id="NF002528">
    <property type="entry name" value="PRK01966.1-4"/>
    <property type="match status" value="1"/>
</dbReference>
<sequence length="359" mass="39833">MRTKLIVLYGGKSVEHEVSLKTAYTVIQAIDETKFEIIPIYITREGLWGSLDWTSVPAGLRMDDLVAEPVHGSPAASIGDVLIQRLTAPGKKAVLPLLHGSNGEDGTVQGLLELLDVPYVGNGVLSSALTLDKAVSKQLLAGAGIRQTEFVSFRHEEWLEEHAALLDRLERRLGYPCYVKPASLGSSIGISRCESRRELQAGIEEALRYDGKIVVEREIAGREIQVAVLGNEKPLVSLPGEFIHNRSFFDFDSKYLDKSLTMSIPAQIPDPVTEQIRRTALHAYQALCCSGLARVDFFLDGDGALYLNEINALPGFTNFSMYPVMWERTDGTSYSELIEKLIDYAFTRHAEKQTIQYAR</sequence>
<dbReference type="GO" id="GO:0008360">
    <property type="term" value="P:regulation of cell shape"/>
    <property type="evidence" value="ECO:0007669"/>
    <property type="project" value="UniProtKB-KW"/>
</dbReference>
<comment type="caution">
    <text evidence="27">The sequence shown here is derived from an EMBL/GenBank/DDBJ whole genome shotgun (WGS) entry which is preliminary data.</text>
</comment>
<evidence type="ECO:0000256" key="9">
    <source>
        <dbReference type="ARBA" id="ARBA00022723"/>
    </source>
</evidence>
<dbReference type="Proteomes" id="UP000632125">
    <property type="component" value="Unassembled WGS sequence"/>
</dbReference>
<evidence type="ECO:0000256" key="11">
    <source>
        <dbReference type="ARBA" id="ARBA00022840"/>
    </source>
</evidence>
<dbReference type="Pfam" id="PF01820">
    <property type="entry name" value="Dala_Dala_lig_N"/>
    <property type="match status" value="1"/>
</dbReference>
<dbReference type="EMBL" id="JACXIY010000016">
    <property type="protein sequence ID" value="MBD2869729.1"/>
    <property type="molecule type" value="Genomic_DNA"/>
</dbReference>
<dbReference type="SUPFAM" id="SSF56059">
    <property type="entry name" value="Glutathione synthetase ATP-binding domain-like"/>
    <property type="match status" value="1"/>
</dbReference>
<evidence type="ECO:0000256" key="25">
    <source>
        <dbReference type="PROSITE-ProRule" id="PRU00409"/>
    </source>
</evidence>
<dbReference type="Gene3D" id="3.30.470.20">
    <property type="entry name" value="ATP-grasp fold, B domain"/>
    <property type="match status" value="1"/>
</dbReference>
<evidence type="ECO:0000256" key="24">
    <source>
        <dbReference type="PIRSR" id="PIRSR039102-3"/>
    </source>
</evidence>
<evidence type="ECO:0000256" key="3">
    <source>
        <dbReference type="ARBA" id="ARBA00004496"/>
    </source>
</evidence>
<dbReference type="PROSITE" id="PS50975">
    <property type="entry name" value="ATP_GRASP"/>
    <property type="match status" value="1"/>
</dbReference>
<reference evidence="27" key="1">
    <citation type="submission" date="2020-09" db="EMBL/GenBank/DDBJ databases">
        <title>A novel bacterium of genus Paenibacillus, isolated from South China Sea.</title>
        <authorList>
            <person name="Huang H."/>
            <person name="Mo K."/>
            <person name="Hu Y."/>
        </authorList>
    </citation>
    <scope>NUCLEOTIDE SEQUENCE</scope>
    <source>
        <strain evidence="27">IB182493</strain>
    </source>
</reference>
<keyword evidence="7 22" id="KW-0963">Cytoplasm</keyword>
<evidence type="ECO:0000256" key="17">
    <source>
        <dbReference type="ARBA" id="ARBA00047614"/>
    </source>
</evidence>
<comment type="subcellular location">
    <subcellularLocation>
        <location evidence="3 22">Cytoplasm</location>
    </subcellularLocation>
</comment>
<dbReference type="GO" id="GO:0046872">
    <property type="term" value="F:metal ion binding"/>
    <property type="evidence" value="ECO:0007669"/>
    <property type="project" value="UniProtKB-KW"/>
</dbReference>
<dbReference type="PIRSF" id="PIRSF039102">
    <property type="entry name" value="Ddl/VanB"/>
    <property type="match status" value="1"/>
</dbReference>
<dbReference type="PANTHER" id="PTHR23132:SF25">
    <property type="entry name" value="D-ALANINE--D-ALANINE LIGASE A"/>
    <property type="match status" value="1"/>
</dbReference>
<feature type="binding site" evidence="24">
    <location>
        <position position="311"/>
    </location>
    <ligand>
        <name>Mg(2+)</name>
        <dbReference type="ChEBI" id="CHEBI:18420"/>
        <label>2</label>
    </ligand>
</feature>
<feature type="binding site" evidence="24">
    <location>
        <position position="296"/>
    </location>
    <ligand>
        <name>Mg(2+)</name>
        <dbReference type="ChEBI" id="CHEBI:18420"/>
        <label>1</label>
    </ligand>
</feature>
<evidence type="ECO:0000256" key="1">
    <source>
        <dbReference type="ARBA" id="ARBA00001936"/>
    </source>
</evidence>
<evidence type="ECO:0000256" key="21">
    <source>
        <dbReference type="ARBA" id="ARBA00077154"/>
    </source>
</evidence>
<dbReference type="InterPro" id="IPR005905">
    <property type="entry name" value="D_ala_D_ala"/>
</dbReference>
<evidence type="ECO:0000256" key="20">
    <source>
        <dbReference type="ARBA" id="ARBA00076288"/>
    </source>
</evidence>
<gene>
    <name evidence="22" type="primary">ddl</name>
    <name evidence="27" type="ORF">IDH41_14160</name>
</gene>
<dbReference type="RefSeq" id="WP_190862095.1">
    <property type="nucleotide sequence ID" value="NZ_JACXIY010000016.1"/>
</dbReference>
<dbReference type="Gene3D" id="3.30.1490.20">
    <property type="entry name" value="ATP-grasp fold, A domain"/>
    <property type="match status" value="1"/>
</dbReference>
<feature type="binding site" evidence="24">
    <location>
        <position position="309"/>
    </location>
    <ligand>
        <name>Mg(2+)</name>
        <dbReference type="ChEBI" id="CHEBI:18420"/>
        <label>1</label>
    </ligand>
</feature>
<evidence type="ECO:0000256" key="13">
    <source>
        <dbReference type="ARBA" id="ARBA00022960"/>
    </source>
</evidence>
<evidence type="ECO:0000256" key="12">
    <source>
        <dbReference type="ARBA" id="ARBA00022842"/>
    </source>
</evidence>
<evidence type="ECO:0000256" key="4">
    <source>
        <dbReference type="ARBA" id="ARBA00004752"/>
    </source>
</evidence>
<feature type="binding site" evidence="24">
    <location>
        <position position="309"/>
    </location>
    <ligand>
        <name>Mg(2+)</name>
        <dbReference type="ChEBI" id="CHEBI:18420"/>
        <label>2</label>
    </ligand>
</feature>
<keyword evidence="9 24" id="KW-0479">Metal-binding</keyword>
<keyword evidence="12 24" id="KW-0460">Magnesium</keyword>
<keyword evidence="14 22" id="KW-0573">Peptidoglycan synthesis</keyword>
<feature type="domain" description="ATP-grasp" evidence="26">
    <location>
        <begin position="137"/>
        <end position="343"/>
    </location>
</feature>
<keyword evidence="16 22" id="KW-0961">Cell wall biogenesis/degradation</keyword>
<keyword evidence="11 25" id="KW-0067">ATP-binding</keyword>
<feature type="active site" evidence="23">
    <location>
        <position position="186"/>
    </location>
</feature>
<evidence type="ECO:0000313" key="28">
    <source>
        <dbReference type="Proteomes" id="UP000632125"/>
    </source>
</evidence>
<dbReference type="Pfam" id="PF07478">
    <property type="entry name" value="Dala_Dala_lig_C"/>
    <property type="match status" value="1"/>
</dbReference>
<evidence type="ECO:0000256" key="10">
    <source>
        <dbReference type="ARBA" id="ARBA00022741"/>
    </source>
</evidence>
<dbReference type="InterPro" id="IPR013815">
    <property type="entry name" value="ATP_grasp_subdomain_1"/>
</dbReference>
<dbReference type="SUPFAM" id="SSF52440">
    <property type="entry name" value="PreATP-grasp domain"/>
    <property type="match status" value="1"/>
</dbReference>
<keyword evidence="10 25" id="KW-0547">Nucleotide-binding</keyword>
<dbReference type="FunFam" id="3.30.470.20:FF:000008">
    <property type="entry name" value="D-alanine--D-alanine ligase"/>
    <property type="match status" value="1"/>
</dbReference>
<name>A0A927CKI5_9BACL</name>
<evidence type="ECO:0000256" key="7">
    <source>
        <dbReference type="ARBA" id="ARBA00022490"/>
    </source>
</evidence>
<comment type="pathway">
    <text evidence="18">Glycan biosynthesis.</text>
</comment>
<organism evidence="27 28">
    <name type="scientific">Paenibacillus arenilitoris</name>
    <dbReference type="NCBI Taxonomy" id="2772299"/>
    <lineage>
        <taxon>Bacteria</taxon>
        <taxon>Bacillati</taxon>
        <taxon>Bacillota</taxon>
        <taxon>Bacilli</taxon>
        <taxon>Bacillales</taxon>
        <taxon>Paenibacillaceae</taxon>
        <taxon>Paenibacillus</taxon>
    </lineage>
</organism>
<dbReference type="EC" id="6.3.2.4" evidence="6 22"/>
<feature type="active site" evidence="23">
    <location>
        <position position="320"/>
    </location>
</feature>
<dbReference type="InterPro" id="IPR000291">
    <property type="entry name" value="D-Ala_lig_Van_CS"/>
</dbReference>
<dbReference type="GO" id="GO:0005829">
    <property type="term" value="C:cytosol"/>
    <property type="evidence" value="ECO:0007669"/>
    <property type="project" value="TreeGrafter"/>
</dbReference>
<keyword evidence="8 22" id="KW-0436">Ligase</keyword>
<protein>
    <recommendedName>
        <fullName evidence="19 22">D-alanine--D-alanine ligase</fullName>
        <ecNumber evidence="6 22">6.3.2.4</ecNumber>
    </recommendedName>
    <alternativeName>
        <fullName evidence="21 22">D-Ala-D-Ala ligase</fullName>
    </alternativeName>
    <alternativeName>
        <fullName evidence="20 22">D-alanylalanine synthetase</fullName>
    </alternativeName>
</protein>
<dbReference type="InterPro" id="IPR016185">
    <property type="entry name" value="PreATP-grasp_dom_sf"/>
</dbReference>
<comment type="similarity">
    <text evidence="5 22">Belongs to the D-alanine--D-alanine ligase family.</text>
</comment>
<dbReference type="PROSITE" id="PS00843">
    <property type="entry name" value="DALA_DALA_LIGASE_1"/>
    <property type="match status" value="1"/>
</dbReference>
<feature type="active site" evidence="23">
    <location>
        <position position="15"/>
    </location>
</feature>
<dbReference type="InterPro" id="IPR011761">
    <property type="entry name" value="ATP-grasp"/>
</dbReference>
<evidence type="ECO:0000256" key="19">
    <source>
        <dbReference type="ARBA" id="ARBA00068427"/>
    </source>
</evidence>
<evidence type="ECO:0000256" key="15">
    <source>
        <dbReference type="ARBA" id="ARBA00023211"/>
    </source>
</evidence>
<dbReference type="PANTHER" id="PTHR23132">
    <property type="entry name" value="D-ALANINE--D-ALANINE LIGASE"/>
    <property type="match status" value="1"/>
</dbReference>
<dbReference type="NCBIfam" id="TIGR01205">
    <property type="entry name" value="D_ala_D_alaTIGR"/>
    <property type="match status" value="1"/>
</dbReference>
<dbReference type="InterPro" id="IPR011127">
    <property type="entry name" value="Dala_Dala_lig_N"/>
</dbReference>
<comment type="catalytic activity">
    <reaction evidence="17 22">
        <text>2 D-alanine + ATP = D-alanyl-D-alanine + ADP + phosphate + H(+)</text>
        <dbReference type="Rhea" id="RHEA:11224"/>
        <dbReference type="ChEBI" id="CHEBI:15378"/>
        <dbReference type="ChEBI" id="CHEBI:30616"/>
        <dbReference type="ChEBI" id="CHEBI:43474"/>
        <dbReference type="ChEBI" id="CHEBI:57416"/>
        <dbReference type="ChEBI" id="CHEBI:57822"/>
        <dbReference type="ChEBI" id="CHEBI:456216"/>
        <dbReference type="EC" id="6.3.2.4"/>
    </reaction>
</comment>
<keyword evidence="28" id="KW-1185">Reference proteome</keyword>
<evidence type="ECO:0000256" key="5">
    <source>
        <dbReference type="ARBA" id="ARBA00010871"/>
    </source>
</evidence>
<evidence type="ECO:0000256" key="18">
    <source>
        <dbReference type="ARBA" id="ARBA00060592"/>
    </source>
</evidence>
<comment type="pathway">
    <text evidence="4 22">Cell wall biogenesis; peptidoglycan biosynthesis.</text>
</comment>
<dbReference type="GO" id="GO:0071555">
    <property type="term" value="P:cell wall organization"/>
    <property type="evidence" value="ECO:0007669"/>
    <property type="project" value="UniProtKB-KW"/>
</dbReference>
<dbReference type="Gene3D" id="3.40.50.20">
    <property type="match status" value="1"/>
</dbReference>
<dbReference type="GO" id="GO:0005524">
    <property type="term" value="F:ATP binding"/>
    <property type="evidence" value="ECO:0007669"/>
    <property type="project" value="UniProtKB-UniRule"/>
</dbReference>
<dbReference type="GO" id="GO:0008716">
    <property type="term" value="F:D-alanine-D-alanine ligase activity"/>
    <property type="evidence" value="ECO:0007669"/>
    <property type="project" value="UniProtKB-UniRule"/>
</dbReference>